<keyword evidence="4" id="KW-1185">Reference proteome</keyword>
<dbReference type="AlphaFoldDB" id="A0A4R3NDE5"/>
<dbReference type="Proteomes" id="UP000294650">
    <property type="component" value="Unassembled WGS sequence"/>
</dbReference>
<evidence type="ECO:0000256" key="2">
    <source>
        <dbReference type="SAM" id="SignalP"/>
    </source>
</evidence>
<dbReference type="InterPro" id="IPR023833">
    <property type="entry name" value="Signal_pept_SipW-depend-type"/>
</dbReference>
<gene>
    <name evidence="3" type="ORF">EDD68_102202</name>
</gene>
<dbReference type="Gene3D" id="2.60.40.10">
    <property type="entry name" value="Immunoglobulins"/>
    <property type="match status" value="1"/>
</dbReference>
<sequence>MNLKKKLGMAIAGTALGASLVVGGTTALFTDTATNEGNTFTAGTVDIVDVTEGAVFSASQFVDNLAPGDSETATLTIRNEGSLDAWVEVYDATTSGDLFEGDYPVELTFDDSAVLVPAGGETTVEVSYHFPIEAGNEYQGATGNVDFQIRAVQSRNNSVDHDGGGTYDGPANWN</sequence>
<dbReference type="RefSeq" id="WP_132370853.1">
    <property type="nucleotide sequence ID" value="NZ_SMAN01000002.1"/>
</dbReference>
<dbReference type="OrthoDB" id="2381098at2"/>
<proteinExistence type="predicted"/>
<keyword evidence="2" id="KW-0732">Signal</keyword>
<feature type="region of interest" description="Disordered" evidence="1">
    <location>
        <begin position="155"/>
        <end position="174"/>
    </location>
</feature>
<dbReference type="InterPro" id="IPR013783">
    <property type="entry name" value="Ig-like_fold"/>
</dbReference>
<dbReference type="InterPro" id="IPR022121">
    <property type="entry name" value="Peptidase_M73_camelysin"/>
</dbReference>
<feature type="chain" id="PRO_5039346934" evidence="2">
    <location>
        <begin position="18"/>
        <end position="174"/>
    </location>
</feature>
<evidence type="ECO:0000256" key="1">
    <source>
        <dbReference type="SAM" id="MobiDB-lite"/>
    </source>
</evidence>
<name>A0A4R3NDE5_9BACI</name>
<feature type="signal peptide" evidence="2">
    <location>
        <begin position="1"/>
        <end position="17"/>
    </location>
</feature>
<evidence type="ECO:0000313" key="3">
    <source>
        <dbReference type="EMBL" id="TCT26500.1"/>
    </source>
</evidence>
<dbReference type="Pfam" id="PF12389">
    <property type="entry name" value="Peptidase_M73"/>
    <property type="match status" value="1"/>
</dbReference>
<comment type="caution">
    <text evidence="3">The sequence shown here is derived from an EMBL/GenBank/DDBJ whole genome shotgun (WGS) entry which is preliminary data.</text>
</comment>
<organism evidence="3 4">
    <name type="scientific">Melghiribacillus thermohalophilus</name>
    <dbReference type="NCBI Taxonomy" id="1324956"/>
    <lineage>
        <taxon>Bacteria</taxon>
        <taxon>Bacillati</taxon>
        <taxon>Bacillota</taxon>
        <taxon>Bacilli</taxon>
        <taxon>Bacillales</taxon>
        <taxon>Bacillaceae</taxon>
        <taxon>Melghiribacillus</taxon>
    </lineage>
</organism>
<protein>
    <submittedName>
        <fullName evidence="3">Putative ribosomally synthesized peptide with SipW-like signal peptide</fullName>
    </submittedName>
</protein>
<dbReference type="NCBIfam" id="TIGR04088">
    <property type="entry name" value="cognate_SipW"/>
    <property type="match status" value="1"/>
</dbReference>
<accession>A0A4R3NDE5</accession>
<evidence type="ECO:0000313" key="4">
    <source>
        <dbReference type="Proteomes" id="UP000294650"/>
    </source>
</evidence>
<reference evidence="3 4" key="1">
    <citation type="submission" date="2019-03" db="EMBL/GenBank/DDBJ databases">
        <title>Genomic Encyclopedia of Type Strains, Phase IV (KMG-IV): sequencing the most valuable type-strain genomes for metagenomic binning, comparative biology and taxonomic classification.</title>
        <authorList>
            <person name="Goeker M."/>
        </authorList>
    </citation>
    <scope>NUCLEOTIDE SEQUENCE [LARGE SCALE GENOMIC DNA]</scope>
    <source>
        <strain evidence="3 4">DSM 25894</strain>
    </source>
</reference>
<dbReference type="EMBL" id="SMAN01000002">
    <property type="protein sequence ID" value="TCT26500.1"/>
    <property type="molecule type" value="Genomic_DNA"/>
</dbReference>